<evidence type="ECO:0000313" key="1">
    <source>
        <dbReference type="EMBL" id="AZI44040.1"/>
    </source>
</evidence>
<organism evidence="1 2">
    <name type="scientific">Deinococcus psychrotolerans</name>
    <dbReference type="NCBI Taxonomy" id="2489213"/>
    <lineage>
        <taxon>Bacteria</taxon>
        <taxon>Thermotogati</taxon>
        <taxon>Deinococcota</taxon>
        <taxon>Deinococci</taxon>
        <taxon>Deinococcales</taxon>
        <taxon>Deinococcaceae</taxon>
        <taxon>Deinococcus</taxon>
    </lineage>
</organism>
<dbReference type="KEGG" id="dph:EHF33_14045"/>
<proteinExistence type="predicted"/>
<dbReference type="AlphaFoldDB" id="A0A3G8YGS9"/>
<dbReference type="Proteomes" id="UP000276417">
    <property type="component" value="Chromosome 2"/>
</dbReference>
<dbReference type="OrthoDB" id="1072676at2"/>
<gene>
    <name evidence="1" type="ORF">EHF33_14045</name>
</gene>
<dbReference type="RefSeq" id="WP_124873314.1">
    <property type="nucleotide sequence ID" value="NZ_CP034184.1"/>
</dbReference>
<evidence type="ECO:0008006" key="3">
    <source>
        <dbReference type="Google" id="ProtNLM"/>
    </source>
</evidence>
<reference evidence="1 2" key="1">
    <citation type="submission" date="2018-11" db="EMBL/GenBank/DDBJ databases">
        <title>Deinococcus shelandsis sp. nov., isolated from South Shetland Islands soil of Antarctica.</title>
        <authorList>
            <person name="Tian J."/>
        </authorList>
    </citation>
    <scope>NUCLEOTIDE SEQUENCE [LARGE SCALE GENOMIC DNA]</scope>
    <source>
        <strain evidence="1 2">S14-83T</strain>
    </source>
</reference>
<protein>
    <recommendedName>
        <fullName evidence="3">Molecular chaperone Tir</fullName>
    </recommendedName>
</protein>
<keyword evidence="2" id="KW-1185">Reference proteome</keyword>
<evidence type="ECO:0000313" key="2">
    <source>
        <dbReference type="Proteomes" id="UP000276417"/>
    </source>
</evidence>
<dbReference type="EMBL" id="CP034184">
    <property type="protein sequence ID" value="AZI44040.1"/>
    <property type="molecule type" value="Genomic_DNA"/>
</dbReference>
<sequence>MDDLLPYSPETHVLWNSYATAAMSFLIEEGLEPWLDEEADVLFRHEDELYVLATHTADAQAFQLVHLPLFFIPGNLSRLLVHEAVAYAQQQVRVGRLIVLETHVNIEVTHLLPNQDAWRSVLWKSLDALVALRRAFQSRLEMAAN</sequence>
<accession>A0A3G8YGS9</accession>
<name>A0A3G8YGS9_9DEIO</name>